<gene>
    <name evidence="2" type="ORF">L1049_008780</name>
</gene>
<feature type="compositionally biased region" description="Polar residues" evidence="1">
    <location>
        <begin position="170"/>
        <end position="183"/>
    </location>
</feature>
<feature type="compositionally biased region" description="Low complexity" evidence="1">
    <location>
        <begin position="207"/>
        <end position="221"/>
    </location>
</feature>
<feature type="region of interest" description="Disordered" evidence="1">
    <location>
        <begin position="161"/>
        <end position="227"/>
    </location>
</feature>
<dbReference type="EMBL" id="JBBPBK010000002">
    <property type="protein sequence ID" value="KAK9290609.1"/>
    <property type="molecule type" value="Genomic_DNA"/>
</dbReference>
<sequence length="432" mass="46807">MFLLIRSGRDAKSVSKSESASDMSKQFYRGTKYNQVDYMRDSCGRSKSKIITGHNPSSRDTLHTKKVWEPMESQRKYPRSNSDSDVTLSSSTFKVEVMEPDNIVTSSGTECSGEATGNSCEIDHEFDSLKDSKETSSGMGKGFQNGFHVEMKDPYYTVEAADEEVESSSGKNSSFNGTSDAIMSSTSNSDNCSSCLSEGSSNTPNLESSSTSDSEDASQQSEGRETSVCVQNGFPECHEVGLEKKHVTDRGEAFRSRISSGFPPDSTGTKLPGPTPTKTAQNPDNGKTTIGMGSQHQGMLPPMHNHNMHFPMFQAPSTMGYYHQNAVTWPPAPANGLMPFPHPSHYLLASPLGYGLNGNSRYCMQYGALPHLTTPMLNPGQVPVYHPVAKANGMKSVEPAKISKTGGTQEVISEANKERVVPAGVRSNRSTT</sequence>
<organism evidence="2 3">
    <name type="scientific">Liquidambar formosana</name>
    <name type="common">Formosan gum</name>
    <dbReference type="NCBI Taxonomy" id="63359"/>
    <lineage>
        <taxon>Eukaryota</taxon>
        <taxon>Viridiplantae</taxon>
        <taxon>Streptophyta</taxon>
        <taxon>Embryophyta</taxon>
        <taxon>Tracheophyta</taxon>
        <taxon>Spermatophyta</taxon>
        <taxon>Magnoliopsida</taxon>
        <taxon>eudicotyledons</taxon>
        <taxon>Gunneridae</taxon>
        <taxon>Pentapetalae</taxon>
        <taxon>Saxifragales</taxon>
        <taxon>Altingiaceae</taxon>
        <taxon>Liquidambar</taxon>
    </lineage>
</organism>
<evidence type="ECO:0000256" key="1">
    <source>
        <dbReference type="SAM" id="MobiDB-lite"/>
    </source>
</evidence>
<feature type="region of interest" description="Disordered" evidence="1">
    <location>
        <begin position="241"/>
        <end position="285"/>
    </location>
</feature>
<feature type="compositionally biased region" description="Basic and acidic residues" evidence="1">
    <location>
        <begin position="241"/>
        <end position="255"/>
    </location>
</feature>
<name>A0AAP0S791_LIQFO</name>
<dbReference type="AlphaFoldDB" id="A0AAP0S791"/>
<evidence type="ECO:0000313" key="2">
    <source>
        <dbReference type="EMBL" id="KAK9290609.1"/>
    </source>
</evidence>
<dbReference type="Proteomes" id="UP001415857">
    <property type="component" value="Unassembled WGS sequence"/>
</dbReference>
<reference evidence="2 3" key="1">
    <citation type="journal article" date="2024" name="Plant J.">
        <title>Genome sequences and population genomics reveal climatic adaptation and genomic divergence between two closely related sweetgum species.</title>
        <authorList>
            <person name="Xu W.Q."/>
            <person name="Ren C.Q."/>
            <person name="Zhang X.Y."/>
            <person name="Comes H.P."/>
            <person name="Liu X.H."/>
            <person name="Li Y.G."/>
            <person name="Kettle C.J."/>
            <person name="Jalonen R."/>
            <person name="Gaisberger H."/>
            <person name="Ma Y.Z."/>
            <person name="Qiu Y.X."/>
        </authorList>
    </citation>
    <scope>NUCLEOTIDE SEQUENCE [LARGE SCALE GENOMIC DNA]</scope>
    <source>
        <strain evidence="2">Hangzhou</strain>
    </source>
</reference>
<feature type="region of interest" description="Disordered" evidence="1">
    <location>
        <begin position="128"/>
        <end position="147"/>
    </location>
</feature>
<keyword evidence="3" id="KW-1185">Reference proteome</keyword>
<feature type="region of interest" description="Disordered" evidence="1">
    <location>
        <begin position="1"/>
        <end position="23"/>
    </location>
</feature>
<protein>
    <submittedName>
        <fullName evidence="2">Uncharacterized protein</fullName>
    </submittedName>
</protein>
<comment type="caution">
    <text evidence="2">The sequence shown here is derived from an EMBL/GenBank/DDBJ whole genome shotgun (WGS) entry which is preliminary data.</text>
</comment>
<proteinExistence type="predicted"/>
<accession>A0AAP0S791</accession>
<feature type="compositionally biased region" description="Low complexity" evidence="1">
    <location>
        <begin position="267"/>
        <end position="279"/>
    </location>
</feature>
<feature type="compositionally biased region" description="Low complexity" evidence="1">
    <location>
        <begin position="184"/>
        <end position="197"/>
    </location>
</feature>
<evidence type="ECO:0000313" key="3">
    <source>
        <dbReference type="Proteomes" id="UP001415857"/>
    </source>
</evidence>